<evidence type="ECO:0000313" key="2">
    <source>
        <dbReference type="Proteomes" id="UP000075714"/>
    </source>
</evidence>
<reference evidence="2" key="1">
    <citation type="journal article" date="2016" name="Nat. Commun.">
        <title>The Gonium pectorale genome demonstrates co-option of cell cycle regulation during the evolution of multicellularity.</title>
        <authorList>
            <person name="Hanschen E.R."/>
            <person name="Marriage T.N."/>
            <person name="Ferris P.J."/>
            <person name="Hamaji T."/>
            <person name="Toyoda A."/>
            <person name="Fujiyama A."/>
            <person name="Neme R."/>
            <person name="Noguchi H."/>
            <person name="Minakuchi Y."/>
            <person name="Suzuki M."/>
            <person name="Kawai-Toyooka H."/>
            <person name="Smith D.R."/>
            <person name="Sparks H."/>
            <person name="Anderson J."/>
            <person name="Bakaric R."/>
            <person name="Luria V."/>
            <person name="Karger A."/>
            <person name="Kirschner M.W."/>
            <person name="Durand P.M."/>
            <person name="Michod R.E."/>
            <person name="Nozaki H."/>
            <person name="Olson B.J."/>
        </authorList>
    </citation>
    <scope>NUCLEOTIDE SEQUENCE [LARGE SCALE GENOMIC DNA]</scope>
    <source>
        <strain evidence="2">NIES-2863</strain>
    </source>
</reference>
<dbReference type="GO" id="GO:0003676">
    <property type="term" value="F:nucleic acid binding"/>
    <property type="evidence" value="ECO:0007669"/>
    <property type="project" value="InterPro"/>
</dbReference>
<name>A0A150G9G7_GONPE</name>
<gene>
    <name evidence="1" type="ORF">GPECTOR_43g926</name>
</gene>
<dbReference type="Proteomes" id="UP000075714">
    <property type="component" value="Unassembled WGS sequence"/>
</dbReference>
<dbReference type="SUPFAM" id="SSF54928">
    <property type="entry name" value="RNA-binding domain, RBD"/>
    <property type="match status" value="1"/>
</dbReference>
<evidence type="ECO:0008006" key="3">
    <source>
        <dbReference type="Google" id="ProtNLM"/>
    </source>
</evidence>
<dbReference type="AlphaFoldDB" id="A0A150G9G7"/>
<dbReference type="CDD" id="cd00590">
    <property type="entry name" value="RRM_SF"/>
    <property type="match status" value="1"/>
</dbReference>
<accession>A0A150G9G7</accession>
<proteinExistence type="predicted"/>
<sequence>MTVRVCGFPFTTPCKVIADWCFNIFAEFGAVAAMVHAPSNGGPRAAFILFCSPEHAHLALRLLRMIPHPFKCELAHKNLVLPRELRQSANLLPYVAVPATPDAHDARFAAPFVTGPSGSAAALGGSCTAQTRPDADEEMLLGEQQLPYACRQTFAHLDL</sequence>
<dbReference type="EMBL" id="LSYV01000044">
    <property type="protein sequence ID" value="KXZ46489.1"/>
    <property type="molecule type" value="Genomic_DNA"/>
</dbReference>
<keyword evidence="2" id="KW-1185">Reference proteome</keyword>
<dbReference type="InterPro" id="IPR035979">
    <property type="entry name" value="RBD_domain_sf"/>
</dbReference>
<protein>
    <recommendedName>
        <fullName evidence="3">RRM domain-containing protein</fullName>
    </recommendedName>
</protein>
<evidence type="ECO:0000313" key="1">
    <source>
        <dbReference type="EMBL" id="KXZ46489.1"/>
    </source>
</evidence>
<organism evidence="1 2">
    <name type="scientific">Gonium pectorale</name>
    <name type="common">Green alga</name>
    <dbReference type="NCBI Taxonomy" id="33097"/>
    <lineage>
        <taxon>Eukaryota</taxon>
        <taxon>Viridiplantae</taxon>
        <taxon>Chlorophyta</taxon>
        <taxon>core chlorophytes</taxon>
        <taxon>Chlorophyceae</taxon>
        <taxon>CS clade</taxon>
        <taxon>Chlamydomonadales</taxon>
        <taxon>Volvocaceae</taxon>
        <taxon>Gonium</taxon>
    </lineage>
</organism>
<comment type="caution">
    <text evidence="1">The sequence shown here is derived from an EMBL/GenBank/DDBJ whole genome shotgun (WGS) entry which is preliminary data.</text>
</comment>